<reference evidence="2 3" key="1">
    <citation type="journal article" date="2024" name="Nat. Commun.">
        <title>Phylogenomics reveals the evolutionary origins of lichenization in chlorophyte algae.</title>
        <authorList>
            <person name="Puginier C."/>
            <person name="Libourel C."/>
            <person name="Otte J."/>
            <person name="Skaloud P."/>
            <person name="Haon M."/>
            <person name="Grisel S."/>
            <person name="Petersen M."/>
            <person name="Berrin J.G."/>
            <person name="Delaux P.M."/>
            <person name="Dal Grande F."/>
            <person name="Keller J."/>
        </authorList>
    </citation>
    <scope>NUCLEOTIDE SEQUENCE [LARGE SCALE GENOMIC DNA]</scope>
    <source>
        <strain evidence="2 3">SAG 2523</strain>
    </source>
</reference>
<accession>A0AAW1TDD5</accession>
<name>A0AAW1TDD5_9CHLO</name>
<evidence type="ECO:0000256" key="1">
    <source>
        <dbReference type="SAM" id="MobiDB-lite"/>
    </source>
</evidence>
<proteinExistence type="predicted"/>
<protein>
    <submittedName>
        <fullName evidence="2">Uncharacterized protein</fullName>
    </submittedName>
</protein>
<dbReference type="EMBL" id="JALJOV010000081">
    <property type="protein sequence ID" value="KAK9867529.1"/>
    <property type="molecule type" value="Genomic_DNA"/>
</dbReference>
<evidence type="ECO:0000313" key="2">
    <source>
        <dbReference type="EMBL" id="KAK9867529.1"/>
    </source>
</evidence>
<gene>
    <name evidence="2" type="ORF">WJX84_000658</name>
</gene>
<organism evidence="2 3">
    <name type="scientific">Apatococcus fuscideae</name>
    <dbReference type="NCBI Taxonomy" id="2026836"/>
    <lineage>
        <taxon>Eukaryota</taxon>
        <taxon>Viridiplantae</taxon>
        <taxon>Chlorophyta</taxon>
        <taxon>core chlorophytes</taxon>
        <taxon>Trebouxiophyceae</taxon>
        <taxon>Chlorellales</taxon>
        <taxon>Chlorellaceae</taxon>
        <taxon>Apatococcus</taxon>
    </lineage>
</organism>
<dbReference type="Proteomes" id="UP001485043">
    <property type="component" value="Unassembled WGS sequence"/>
</dbReference>
<comment type="caution">
    <text evidence="2">The sequence shown here is derived from an EMBL/GenBank/DDBJ whole genome shotgun (WGS) entry which is preliminary data.</text>
</comment>
<dbReference type="AlphaFoldDB" id="A0AAW1TDD5"/>
<feature type="region of interest" description="Disordered" evidence="1">
    <location>
        <begin position="1"/>
        <end position="51"/>
    </location>
</feature>
<sequence length="156" mass="16338">MAGPQEEAAAVVPADGLLDENLPRSEAALPQLEGLGSAEDSQTSAPPSPAPLALQTAVVGERQTSAAALRYARTFLPPSSHPQSLTWMPLPTGMSGGMLHNRQAMQVLMGPRGGPVHGHGAPVLDPMWPPDCCRLAWTCQASRTRAWRSGEEQAGG</sequence>
<keyword evidence="3" id="KW-1185">Reference proteome</keyword>
<evidence type="ECO:0000313" key="3">
    <source>
        <dbReference type="Proteomes" id="UP001485043"/>
    </source>
</evidence>